<sequence>MTAILKTSSGHLIVTEGAARLLWSRRADGSWRLARIWPDRQEKQDILRHLDDGGCLLVLLDATPTVLTAFPDELDDVALVRGDRADESLVDIAVPFLDWLPERYRQEARRFQAIAEARSAEAPAVLQAPLAVSPESASYPTVRFAVRSRAYSGHTPEQLAELADHVFGGQTDDADPRAAHWLTRLMPLPWERTARSLLGTRSIVGGSRV</sequence>
<dbReference type="KEGG" id="spue:AB5L97_15695"/>
<accession>A0AB39L165</accession>
<gene>
    <name evidence="1" type="ORF">AB5L97_15695</name>
</gene>
<name>A0AB39L165_9MICC</name>
<proteinExistence type="predicted"/>
<reference evidence="1" key="1">
    <citation type="submission" date="2024-07" db="EMBL/GenBank/DDBJ databases">
        <authorList>
            <person name="fu j."/>
        </authorList>
    </citation>
    <scope>NUCLEOTIDE SEQUENCE</scope>
    <source>
        <strain evidence="1">P10A9</strain>
    </source>
</reference>
<organism evidence="1">
    <name type="scientific">Sinomonas puerhi</name>
    <dbReference type="NCBI Taxonomy" id="3238584"/>
    <lineage>
        <taxon>Bacteria</taxon>
        <taxon>Bacillati</taxon>
        <taxon>Actinomycetota</taxon>
        <taxon>Actinomycetes</taxon>
        <taxon>Micrococcales</taxon>
        <taxon>Micrococcaceae</taxon>
        <taxon>Sinomonas</taxon>
    </lineage>
</organism>
<dbReference type="AlphaFoldDB" id="A0AB39L165"/>
<protein>
    <submittedName>
        <fullName evidence="1">Uncharacterized protein</fullName>
    </submittedName>
</protein>
<evidence type="ECO:0000313" key="1">
    <source>
        <dbReference type="EMBL" id="XDP44696.1"/>
    </source>
</evidence>
<dbReference type="RefSeq" id="WP_307955781.1">
    <property type="nucleotide sequence ID" value="NZ_CP163302.1"/>
</dbReference>
<dbReference type="EMBL" id="CP163302">
    <property type="protein sequence ID" value="XDP44696.1"/>
    <property type="molecule type" value="Genomic_DNA"/>
</dbReference>